<evidence type="ECO:0000256" key="6">
    <source>
        <dbReference type="ARBA" id="ARBA00022840"/>
    </source>
</evidence>
<dbReference type="SMART" id="SM00382">
    <property type="entry name" value="AAA"/>
    <property type="match status" value="1"/>
</dbReference>
<dbReference type="RefSeq" id="WP_107988116.1">
    <property type="nucleotide sequence ID" value="NZ_QAYG01000001.1"/>
</dbReference>
<organism evidence="9 10">
    <name type="scientific">Breoghania corrubedonensis</name>
    <dbReference type="NCBI Taxonomy" id="665038"/>
    <lineage>
        <taxon>Bacteria</taxon>
        <taxon>Pseudomonadati</taxon>
        <taxon>Pseudomonadota</taxon>
        <taxon>Alphaproteobacteria</taxon>
        <taxon>Hyphomicrobiales</taxon>
        <taxon>Stappiaceae</taxon>
        <taxon>Breoghania</taxon>
    </lineage>
</organism>
<evidence type="ECO:0000256" key="7">
    <source>
        <dbReference type="ARBA" id="ARBA00023136"/>
    </source>
</evidence>
<gene>
    <name evidence="9" type="ORF">C8N35_101611</name>
</gene>
<comment type="similarity">
    <text evidence="2">Belongs to the ABC transporter superfamily.</text>
</comment>
<accession>A0A2T5VFN0</accession>
<keyword evidence="6 9" id="KW-0067">ATP-binding</keyword>
<evidence type="ECO:0000313" key="9">
    <source>
        <dbReference type="EMBL" id="PTW62565.1"/>
    </source>
</evidence>
<feature type="domain" description="ABC transporter" evidence="8">
    <location>
        <begin position="2"/>
        <end position="250"/>
    </location>
</feature>
<dbReference type="EMBL" id="QAYG01000001">
    <property type="protein sequence ID" value="PTW62565.1"/>
    <property type="molecule type" value="Genomic_DNA"/>
</dbReference>
<dbReference type="InterPro" id="IPR003593">
    <property type="entry name" value="AAA+_ATPase"/>
</dbReference>
<dbReference type="GO" id="GO:0005886">
    <property type="term" value="C:plasma membrane"/>
    <property type="evidence" value="ECO:0007669"/>
    <property type="project" value="UniProtKB-SubCell"/>
</dbReference>
<evidence type="ECO:0000256" key="5">
    <source>
        <dbReference type="ARBA" id="ARBA00022741"/>
    </source>
</evidence>
<evidence type="ECO:0000313" key="10">
    <source>
        <dbReference type="Proteomes" id="UP000244081"/>
    </source>
</evidence>
<dbReference type="SUPFAM" id="SSF52540">
    <property type="entry name" value="P-loop containing nucleoside triphosphate hydrolases"/>
    <property type="match status" value="1"/>
</dbReference>
<evidence type="ECO:0000256" key="3">
    <source>
        <dbReference type="ARBA" id="ARBA00022448"/>
    </source>
</evidence>
<dbReference type="PROSITE" id="PS00211">
    <property type="entry name" value="ABC_TRANSPORTER_1"/>
    <property type="match status" value="1"/>
</dbReference>
<dbReference type="InterPro" id="IPR050166">
    <property type="entry name" value="ABC_transporter_ATP-bind"/>
</dbReference>
<dbReference type="OrthoDB" id="9776369at2"/>
<name>A0A2T5VFN0_9HYPH</name>
<dbReference type="PANTHER" id="PTHR42788">
    <property type="entry name" value="TAURINE IMPORT ATP-BINDING PROTEIN-RELATED"/>
    <property type="match status" value="1"/>
</dbReference>
<proteinExistence type="inferred from homology"/>
<keyword evidence="5" id="KW-0547">Nucleotide-binding</keyword>
<keyword evidence="10" id="KW-1185">Reference proteome</keyword>
<evidence type="ECO:0000256" key="2">
    <source>
        <dbReference type="ARBA" id="ARBA00005417"/>
    </source>
</evidence>
<dbReference type="Gene3D" id="3.40.50.300">
    <property type="entry name" value="P-loop containing nucleotide triphosphate hydrolases"/>
    <property type="match status" value="1"/>
</dbReference>
<dbReference type="GO" id="GO:0016887">
    <property type="term" value="F:ATP hydrolysis activity"/>
    <property type="evidence" value="ECO:0007669"/>
    <property type="project" value="InterPro"/>
</dbReference>
<dbReference type="GO" id="GO:0005524">
    <property type="term" value="F:ATP binding"/>
    <property type="evidence" value="ECO:0007669"/>
    <property type="project" value="UniProtKB-KW"/>
</dbReference>
<evidence type="ECO:0000256" key="4">
    <source>
        <dbReference type="ARBA" id="ARBA00022475"/>
    </source>
</evidence>
<comment type="caution">
    <text evidence="9">The sequence shown here is derived from an EMBL/GenBank/DDBJ whole genome shotgun (WGS) entry which is preliminary data.</text>
</comment>
<dbReference type="InterPro" id="IPR027417">
    <property type="entry name" value="P-loop_NTPase"/>
</dbReference>
<keyword evidence="3" id="KW-0813">Transport</keyword>
<protein>
    <submittedName>
        <fullName evidence="9">Putative ABC transport system ATP-binding protein</fullName>
    </submittedName>
</protein>
<evidence type="ECO:0000256" key="1">
    <source>
        <dbReference type="ARBA" id="ARBA00004202"/>
    </source>
</evidence>
<dbReference type="InterPro" id="IPR003439">
    <property type="entry name" value="ABC_transporter-like_ATP-bd"/>
</dbReference>
<reference evidence="9 10" key="1">
    <citation type="submission" date="2018-04" db="EMBL/GenBank/DDBJ databases">
        <title>Genomic Encyclopedia of Archaeal and Bacterial Type Strains, Phase II (KMG-II): from individual species to whole genera.</title>
        <authorList>
            <person name="Goeker M."/>
        </authorList>
    </citation>
    <scope>NUCLEOTIDE SEQUENCE [LARGE SCALE GENOMIC DNA]</scope>
    <source>
        <strain evidence="9 10">DSM 23382</strain>
    </source>
</reference>
<dbReference type="PROSITE" id="PS50893">
    <property type="entry name" value="ABC_TRANSPORTER_2"/>
    <property type="match status" value="1"/>
</dbReference>
<evidence type="ECO:0000259" key="8">
    <source>
        <dbReference type="PROSITE" id="PS50893"/>
    </source>
</evidence>
<keyword evidence="7" id="KW-0472">Membrane</keyword>
<dbReference type="Proteomes" id="UP000244081">
    <property type="component" value="Unassembled WGS sequence"/>
</dbReference>
<dbReference type="InterPro" id="IPR017871">
    <property type="entry name" value="ABC_transporter-like_CS"/>
</dbReference>
<sequence length="265" mass="28114">MLSVCDAHVTFNPGTPLAVPALRGVDLDIEAGEFVTVIGTNGAGKSTLLSAVAGDVRLDRGGVYIDGHDVTAWPTEQRAAMIGRVFQEPRAGTCSSLTVEENLALAASRGGRRGLRTALGRGSERRRLADQVARLGMGLEDRLGALAGTLSGGQRQALSLLMATLLPMKILILDEHTAALDPGAAATVLDLSAEITGEQRLTTLMVTHSMRNSLDFGTRTIMMNAGRILLDIHGDKRKDYDVPDLLDLFKKTTGSAVEDDQLVLA</sequence>
<comment type="subcellular location">
    <subcellularLocation>
        <location evidence="1">Cell membrane</location>
        <topology evidence="1">Peripheral membrane protein</topology>
    </subcellularLocation>
</comment>
<dbReference type="PANTHER" id="PTHR42788:SF7">
    <property type="entry name" value="NITRATE ABC TRANSPORTER ATP-BINDING PROTEIN"/>
    <property type="match status" value="1"/>
</dbReference>
<dbReference type="Pfam" id="PF00005">
    <property type="entry name" value="ABC_tran"/>
    <property type="match status" value="1"/>
</dbReference>
<dbReference type="AlphaFoldDB" id="A0A2T5VFN0"/>
<keyword evidence="4" id="KW-1003">Cell membrane</keyword>